<dbReference type="InterPro" id="IPR020846">
    <property type="entry name" value="MFS_dom"/>
</dbReference>
<feature type="transmembrane region" description="Helical" evidence="7">
    <location>
        <begin position="291"/>
        <end position="313"/>
    </location>
</feature>
<dbReference type="AlphaFoldDB" id="A0A562NRE2"/>
<sequence>MARFSHRITGRDTTRKFVGPCLDGAAQMLFKPLRHRFAGQLLGSQWRGKNFRTVLRMTAIAENKVLAETAARQARRVALIVAVAFFMQLLDSTIISTSLPQMGDSFGVPAVAMSIGITVYMLTMAVFVPLSGWLADRFGARNIFLVAITLFTLASIACGISQNLTQFVAARAAQGLGSALMTPVGRILVLRNAPKSELLNATALITWPALFAPVIGPVLGGFITTYLSWHWNFFINIPLGVAGLALVARYIPGDRDSETRPFDWPGFLWTSMGLASMLYGLERIAHTEDGALPTVALISTGSLVGWLAVRHLVRAKNPLLDLTAFKVQTFAISTLSAGTIFRVAINATPFLLPLLFQVGFGLRPVDAGMLILAYFLGNLGMKTVTTPTLRRFGFRSVLVVNGVIASLSIMACAAISPQTPQALVVALMLIAGLTRSMQFTALNTLAFADVASSQRSSASTLSSMLQQVAMLFGVAVAAALLNLSQIARGVPALDLVDFRIAFLAIGVIGLAASFRFLALPPAAGAEVSGHLPRN</sequence>
<dbReference type="NCBIfam" id="TIGR00711">
    <property type="entry name" value="efflux_EmrB"/>
    <property type="match status" value="1"/>
</dbReference>
<dbReference type="PROSITE" id="PS50850">
    <property type="entry name" value="MFS"/>
    <property type="match status" value="1"/>
</dbReference>
<keyword evidence="6 7" id="KW-0472">Membrane</keyword>
<feature type="transmembrane region" description="Helical" evidence="7">
    <location>
        <begin position="498"/>
        <end position="518"/>
    </location>
</feature>
<dbReference type="CDD" id="cd17503">
    <property type="entry name" value="MFS_LmrB_MDR_like"/>
    <property type="match status" value="1"/>
</dbReference>
<dbReference type="InterPro" id="IPR036259">
    <property type="entry name" value="MFS_trans_sf"/>
</dbReference>
<evidence type="ECO:0000256" key="6">
    <source>
        <dbReference type="ARBA" id="ARBA00023136"/>
    </source>
</evidence>
<dbReference type="PRINTS" id="PR01036">
    <property type="entry name" value="TCRTETB"/>
</dbReference>
<gene>
    <name evidence="9" type="ORF">IQ26_03554</name>
</gene>
<feature type="transmembrane region" description="Helical" evidence="7">
    <location>
        <begin position="201"/>
        <end position="223"/>
    </location>
</feature>
<dbReference type="InterPro" id="IPR004638">
    <property type="entry name" value="EmrB-like"/>
</dbReference>
<dbReference type="Pfam" id="PF07690">
    <property type="entry name" value="MFS_1"/>
    <property type="match status" value="1"/>
</dbReference>
<evidence type="ECO:0000313" key="10">
    <source>
        <dbReference type="Proteomes" id="UP000317122"/>
    </source>
</evidence>
<evidence type="ECO:0000256" key="2">
    <source>
        <dbReference type="ARBA" id="ARBA00022448"/>
    </source>
</evidence>
<keyword evidence="4 7" id="KW-0812">Transmembrane</keyword>
<feature type="transmembrane region" description="Helical" evidence="7">
    <location>
        <begin position="262"/>
        <end position="279"/>
    </location>
</feature>
<feature type="domain" description="Major facilitator superfamily (MFS) profile" evidence="8">
    <location>
        <begin position="77"/>
        <end position="524"/>
    </location>
</feature>
<comment type="caution">
    <text evidence="9">The sequence shown here is derived from an EMBL/GenBank/DDBJ whole genome shotgun (WGS) entry which is preliminary data.</text>
</comment>
<dbReference type="GO" id="GO:0022857">
    <property type="term" value="F:transmembrane transporter activity"/>
    <property type="evidence" value="ECO:0007669"/>
    <property type="project" value="InterPro"/>
</dbReference>
<reference evidence="9 10" key="1">
    <citation type="journal article" date="2015" name="Stand. Genomic Sci.">
        <title>Genomic Encyclopedia of Bacterial and Archaeal Type Strains, Phase III: the genomes of soil and plant-associated and newly described type strains.</title>
        <authorList>
            <person name="Whitman W.B."/>
            <person name="Woyke T."/>
            <person name="Klenk H.P."/>
            <person name="Zhou Y."/>
            <person name="Lilburn T.G."/>
            <person name="Beck B.J."/>
            <person name="De Vos P."/>
            <person name="Vandamme P."/>
            <person name="Eisen J.A."/>
            <person name="Garrity G."/>
            <person name="Hugenholtz P."/>
            <person name="Kyrpides N.C."/>
        </authorList>
    </citation>
    <scope>NUCLEOTIDE SEQUENCE [LARGE SCALE GENOMIC DNA]</scope>
    <source>
        <strain evidence="9 10">CGMCC 1.2546</strain>
    </source>
</reference>
<feature type="transmembrane region" description="Helical" evidence="7">
    <location>
        <begin position="77"/>
        <end position="99"/>
    </location>
</feature>
<feature type="transmembrane region" description="Helical" evidence="7">
    <location>
        <begin position="142"/>
        <end position="162"/>
    </location>
</feature>
<evidence type="ECO:0000256" key="3">
    <source>
        <dbReference type="ARBA" id="ARBA00022475"/>
    </source>
</evidence>
<evidence type="ECO:0000256" key="5">
    <source>
        <dbReference type="ARBA" id="ARBA00022989"/>
    </source>
</evidence>
<keyword evidence="2" id="KW-0813">Transport</keyword>
<dbReference type="InterPro" id="IPR011701">
    <property type="entry name" value="MFS"/>
</dbReference>
<keyword evidence="3" id="KW-1003">Cell membrane</keyword>
<feature type="transmembrane region" description="Helical" evidence="7">
    <location>
        <begin position="229"/>
        <end position="250"/>
    </location>
</feature>
<feature type="transmembrane region" description="Helical" evidence="7">
    <location>
        <begin position="397"/>
        <end position="416"/>
    </location>
</feature>
<dbReference type="EMBL" id="VLKT01000021">
    <property type="protein sequence ID" value="TWI34640.1"/>
    <property type="molecule type" value="Genomic_DNA"/>
</dbReference>
<feature type="transmembrane region" description="Helical" evidence="7">
    <location>
        <begin position="422"/>
        <end position="447"/>
    </location>
</feature>
<proteinExistence type="predicted"/>
<evidence type="ECO:0000256" key="4">
    <source>
        <dbReference type="ARBA" id="ARBA00022692"/>
    </source>
</evidence>
<feature type="transmembrane region" description="Helical" evidence="7">
    <location>
        <begin position="168"/>
        <end position="189"/>
    </location>
</feature>
<dbReference type="PANTHER" id="PTHR42718">
    <property type="entry name" value="MAJOR FACILITATOR SUPERFAMILY MULTIDRUG TRANSPORTER MFSC"/>
    <property type="match status" value="1"/>
</dbReference>
<keyword evidence="10" id="KW-1185">Reference proteome</keyword>
<protein>
    <submittedName>
        <fullName evidence="9">EmrB/QacA subfamily drug resistance transporter</fullName>
    </submittedName>
</protein>
<dbReference type="Proteomes" id="UP000317122">
    <property type="component" value="Unassembled WGS sequence"/>
</dbReference>
<evidence type="ECO:0000259" key="8">
    <source>
        <dbReference type="PROSITE" id="PS50850"/>
    </source>
</evidence>
<keyword evidence="5 7" id="KW-1133">Transmembrane helix</keyword>
<feature type="transmembrane region" description="Helical" evidence="7">
    <location>
        <begin position="325"/>
        <end position="345"/>
    </location>
</feature>
<evidence type="ECO:0000256" key="7">
    <source>
        <dbReference type="SAM" id="Phobius"/>
    </source>
</evidence>
<dbReference type="PANTHER" id="PTHR42718:SF46">
    <property type="entry name" value="BLR6921 PROTEIN"/>
    <property type="match status" value="1"/>
</dbReference>
<evidence type="ECO:0000313" key="9">
    <source>
        <dbReference type="EMBL" id="TWI34640.1"/>
    </source>
</evidence>
<feature type="transmembrane region" description="Helical" evidence="7">
    <location>
        <begin position="111"/>
        <end position="135"/>
    </location>
</feature>
<dbReference type="SUPFAM" id="SSF103473">
    <property type="entry name" value="MFS general substrate transporter"/>
    <property type="match status" value="1"/>
</dbReference>
<accession>A0A562NRE2</accession>
<feature type="transmembrane region" description="Helical" evidence="7">
    <location>
        <begin position="468"/>
        <end position="486"/>
    </location>
</feature>
<dbReference type="Gene3D" id="1.20.1720.10">
    <property type="entry name" value="Multidrug resistance protein D"/>
    <property type="match status" value="1"/>
</dbReference>
<evidence type="ECO:0000256" key="1">
    <source>
        <dbReference type="ARBA" id="ARBA00004651"/>
    </source>
</evidence>
<name>A0A562NRE2_9HYPH</name>
<dbReference type="GO" id="GO:0005886">
    <property type="term" value="C:plasma membrane"/>
    <property type="evidence" value="ECO:0007669"/>
    <property type="project" value="UniProtKB-SubCell"/>
</dbReference>
<feature type="transmembrane region" description="Helical" evidence="7">
    <location>
        <begin position="351"/>
        <end position="376"/>
    </location>
</feature>
<dbReference type="Gene3D" id="1.20.1250.20">
    <property type="entry name" value="MFS general substrate transporter like domains"/>
    <property type="match status" value="1"/>
</dbReference>
<comment type="subcellular location">
    <subcellularLocation>
        <location evidence="1">Cell membrane</location>
        <topology evidence="1">Multi-pass membrane protein</topology>
    </subcellularLocation>
</comment>
<organism evidence="9 10">
    <name type="scientific">Mesorhizobium tianshanense</name>
    <dbReference type="NCBI Taxonomy" id="39844"/>
    <lineage>
        <taxon>Bacteria</taxon>
        <taxon>Pseudomonadati</taxon>
        <taxon>Pseudomonadota</taxon>
        <taxon>Alphaproteobacteria</taxon>
        <taxon>Hyphomicrobiales</taxon>
        <taxon>Phyllobacteriaceae</taxon>
        <taxon>Mesorhizobium</taxon>
    </lineage>
</organism>